<dbReference type="PANTHER" id="PTHR45138">
    <property type="entry name" value="REGULATORY COMPONENTS OF SENSORY TRANSDUCTION SYSTEM"/>
    <property type="match status" value="1"/>
</dbReference>
<dbReference type="Pfam" id="PF00990">
    <property type="entry name" value="GGDEF"/>
    <property type="match status" value="1"/>
</dbReference>
<name>A0A143QG92_RHOFA</name>
<dbReference type="InterPro" id="IPR000160">
    <property type="entry name" value="GGDEF_dom"/>
</dbReference>
<dbReference type="SUPFAM" id="SSF55073">
    <property type="entry name" value="Nucleotide cyclase"/>
    <property type="match status" value="1"/>
</dbReference>
<dbReference type="Proteomes" id="UP000076038">
    <property type="component" value="Chromosome"/>
</dbReference>
<dbReference type="InterPro" id="IPR043128">
    <property type="entry name" value="Rev_trsase/Diguanyl_cyclase"/>
</dbReference>
<keyword evidence="2" id="KW-1133">Transmembrane helix</keyword>
<dbReference type="Gene3D" id="3.30.70.270">
    <property type="match status" value="1"/>
</dbReference>
<reference evidence="5" key="2">
    <citation type="submission" date="2016-04" db="EMBL/GenBank/DDBJ databases">
        <title>Complete Genome and Plasmid Sequences for Rhodococcus fascians D188 and Draft Sequences for Rhodococcus spp. Isolates PBTS 1 and PBTS 2.</title>
        <authorList>
            <person name="Stamer R."/>
            <person name="Vereecke D."/>
            <person name="Zhang Y."/>
            <person name="Schilkey F."/>
            <person name="Devitt N."/>
            <person name="Randall J."/>
        </authorList>
    </citation>
    <scope>NUCLEOTIDE SEQUENCE [LARGE SCALE GENOMIC DNA]</scope>
    <source>
        <strain evidence="5">PBTS2</strain>
    </source>
</reference>
<feature type="transmembrane region" description="Helical" evidence="2">
    <location>
        <begin position="101"/>
        <end position="117"/>
    </location>
</feature>
<organism evidence="4 5">
    <name type="scientific">Rhodococcoides fascians</name>
    <name type="common">Rhodococcus fascians</name>
    <dbReference type="NCBI Taxonomy" id="1828"/>
    <lineage>
        <taxon>Bacteria</taxon>
        <taxon>Bacillati</taxon>
        <taxon>Actinomycetota</taxon>
        <taxon>Actinomycetes</taxon>
        <taxon>Mycobacteriales</taxon>
        <taxon>Nocardiaceae</taxon>
        <taxon>Rhodococcoides</taxon>
    </lineage>
</organism>
<dbReference type="NCBIfam" id="TIGR00254">
    <property type="entry name" value="GGDEF"/>
    <property type="match status" value="1"/>
</dbReference>
<feature type="domain" description="GGDEF" evidence="3">
    <location>
        <begin position="231"/>
        <end position="369"/>
    </location>
</feature>
<gene>
    <name evidence="4" type="primary">yegE_1</name>
    <name evidence="4" type="ORF">A3Q41_00867</name>
</gene>
<evidence type="ECO:0000259" key="3">
    <source>
        <dbReference type="PROSITE" id="PS50887"/>
    </source>
</evidence>
<feature type="transmembrane region" description="Helical" evidence="2">
    <location>
        <begin position="39"/>
        <end position="59"/>
    </location>
</feature>
<dbReference type="AlphaFoldDB" id="A0A143QG92"/>
<proteinExistence type="predicted"/>
<feature type="transmembrane region" description="Helical" evidence="2">
    <location>
        <begin position="171"/>
        <end position="191"/>
    </location>
</feature>
<dbReference type="CDD" id="cd01949">
    <property type="entry name" value="GGDEF"/>
    <property type="match status" value="1"/>
</dbReference>
<dbReference type="PANTHER" id="PTHR45138:SF9">
    <property type="entry name" value="DIGUANYLATE CYCLASE DGCM-RELATED"/>
    <property type="match status" value="1"/>
</dbReference>
<dbReference type="OrthoDB" id="23692at2"/>
<feature type="transmembrane region" description="Helical" evidence="2">
    <location>
        <begin position="65"/>
        <end position="89"/>
    </location>
</feature>
<dbReference type="EMBL" id="CP015220">
    <property type="protein sequence ID" value="AMY22185.1"/>
    <property type="molecule type" value="Genomic_DNA"/>
</dbReference>
<sequence>MLGLLGTDGGDAVPTDHDLPSPSSEIGPRSGSIRLERRVARGIAVLVPSFGVIGAIIMLSDDGPVGTTAVLICTIVLLSTLPVGAWWWLRSVDASHMPGWFVIYADVGVSGLLLTFADRDLALYGAALFSVIGTYIAYFSRRNVLKFHTAFVNAVILLLAVLAVLERPDDPASIVARALVTVLVVNSVLAFRAVIQRQLDLANTDSLTGLLNRRGLELRLERMLGRLADTESVALMVVDLDQFKRVNDTFGHAMGDRVLRRTARRLSAVTGRRPCVARTGGEEFTIAVPVDADSAKHLADDIREAVHDPGDDVPVTVSIGVAILDAGQWRSADSSYESAELMHNGLLDADAAMYESKHAGGNKATVYTGT</sequence>
<accession>A0A143QG92</accession>
<dbReference type="PROSITE" id="PS50887">
    <property type="entry name" value="GGDEF"/>
    <property type="match status" value="1"/>
</dbReference>
<dbReference type="KEGG" id="rhs:A3Q41_00867"/>
<evidence type="ECO:0000313" key="5">
    <source>
        <dbReference type="Proteomes" id="UP000076038"/>
    </source>
</evidence>
<reference evidence="4 5" key="1">
    <citation type="journal article" date="2016" name="Genome Announc.">
        <title>Complete Genome and Plasmid Sequences for Rhodococcus fascians D188 and Draft Sequences for Rhodococcus Isolates PBTS 1 and PBTS 2.</title>
        <authorList>
            <person name="Stamler R.A."/>
            <person name="Vereecke D."/>
            <person name="Zhang Y."/>
            <person name="Schilkey F."/>
            <person name="Devitt N."/>
            <person name="Randall J.J."/>
        </authorList>
    </citation>
    <scope>NUCLEOTIDE SEQUENCE [LARGE SCALE GENOMIC DNA]</scope>
    <source>
        <strain evidence="4 5">PBTS2</strain>
    </source>
</reference>
<dbReference type="InterPro" id="IPR050469">
    <property type="entry name" value="Diguanylate_Cyclase"/>
</dbReference>
<dbReference type="InterPro" id="IPR029787">
    <property type="entry name" value="Nucleotide_cyclase"/>
</dbReference>
<evidence type="ECO:0000256" key="1">
    <source>
        <dbReference type="SAM" id="MobiDB-lite"/>
    </source>
</evidence>
<protein>
    <submittedName>
        <fullName evidence="4">Putative diguanylate cyclase YegE</fullName>
        <ecNumber evidence="4">2.7.7.65</ecNumber>
    </submittedName>
</protein>
<feature type="region of interest" description="Disordered" evidence="1">
    <location>
        <begin position="1"/>
        <end position="29"/>
    </location>
</feature>
<keyword evidence="4" id="KW-0808">Transferase</keyword>
<keyword evidence="5" id="KW-1185">Reference proteome</keyword>
<evidence type="ECO:0000256" key="2">
    <source>
        <dbReference type="SAM" id="Phobius"/>
    </source>
</evidence>
<keyword evidence="2" id="KW-0812">Transmembrane</keyword>
<keyword evidence="4" id="KW-0548">Nucleotidyltransferase</keyword>
<feature type="transmembrane region" description="Helical" evidence="2">
    <location>
        <begin position="123"/>
        <end position="140"/>
    </location>
</feature>
<dbReference type="PATRIC" id="fig|1653479.3.peg.886"/>
<dbReference type="GO" id="GO:0052621">
    <property type="term" value="F:diguanylate cyclase activity"/>
    <property type="evidence" value="ECO:0007669"/>
    <property type="project" value="UniProtKB-EC"/>
</dbReference>
<evidence type="ECO:0000313" key="4">
    <source>
        <dbReference type="EMBL" id="AMY22185.1"/>
    </source>
</evidence>
<dbReference type="SMART" id="SM00267">
    <property type="entry name" value="GGDEF"/>
    <property type="match status" value="1"/>
</dbReference>
<keyword evidence="2" id="KW-0472">Membrane</keyword>
<feature type="transmembrane region" description="Helical" evidence="2">
    <location>
        <begin position="147"/>
        <end position="165"/>
    </location>
</feature>
<dbReference type="EC" id="2.7.7.65" evidence="4"/>